<dbReference type="PANTHER" id="PTHR34116:SF10">
    <property type="entry name" value="OS04G0443700 PROTEIN"/>
    <property type="match status" value="1"/>
</dbReference>
<accession>A0AAX6ECM4</accession>
<feature type="transmembrane region" description="Helical" evidence="1">
    <location>
        <begin position="140"/>
        <end position="164"/>
    </location>
</feature>
<dbReference type="PANTHER" id="PTHR34116">
    <property type="entry name" value="PLASMINOGEN ACTIVATOR INHIBITOR"/>
    <property type="match status" value="1"/>
</dbReference>
<keyword evidence="3" id="KW-1185">Reference proteome</keyword>
<proteinExistence type="predicted"/>
<feature type="transmembrane region" description="Helical" evidence="1">
    <location>
        <begin position="253"/>
        <end position="280"/>
    </location>
</feature>
<dbReference type="AlphaFoldDB" id="A0AAX6ECM4"/>
<dbReference type="InterPro" id="IPR016971">
    <property type="entry name" value="UCP031277"/>
</dbReference>
<evidence type="ECO:0000313" key="2">
    <source>
        <dbReference type="EMBL" id="KAJ6801857.1"/>
    </source>
</evidence>
<feature type="transmembrane region" description="Helical" evidence="1">
    <location>
        <begin position="12"/>
        <end position="34"/>
    </location>
</feature>
<keyword evidence="1" id="KW-0812">Transmembrane</keyword>
<evidence type="ECO:0000313" key="3">
    <source>
        <dbReference type="Proteomes" id="UP001140949"/>
    </source>
</evidence>
<dbReference type="PIRSF" id="PIRSF031277">
    <property type="entry name" value="UCP031277"/>
    <property type="match status" value="1"/>
</dbReference>
<gene>
    <name evidence="2" type="ORF">M6B38_196465</name>
</gene>
<sequence>MHLTRLATDIFGGVTIALVLLIAIVGLLCIYRSVYFQLHIRRQGSPHLSYFNGPWIIRITLILVSIWWGFGEIARLTFLNNGRSNFIHPRWQMDVCKFYILSNLGFAEPTVFLMLAFLLHAALLSREAGTLSQRWNRKTFGYTFLCCLPIFVLQLCVILIGHKINFEKFFTRTSSSIRGNRVCTYPLLSTISLFAFDSLLISYVSYIGIRLLSLVINKGLRRRVYSLIFSVIFLLPLRILLLGFSVLPNPGDLLYEAVVFMAFLMLVLSSMVGIFMLVYFPVADSLALGDLGRIELEEVPYDDYYSDEVSLIASRSHQGETGNTSEASTKRSSLSFRILVKDDHRAFDGITSP</sequence>
<reference evidence="2" key="2">
    <citation type="submission" date="2023-04" db="EMBL/GenBank/DDBJ databases">
        <authorList>
            <person name="Bruccoleri R.E."/>
            <person name="Oakeley E.J."/>
            <person name="Faust A.-M."/>
            <person name="Dessus-Babus S."/>
            <person name="Altorfer M."/>
            <person name="Burckhardt D."/>
            <person name="Oertli M."/>
            <person name="Naumann U."/>
            <person name="Petersen F."/>
            <person name="Wong J."/>
        </authorList>
    </citation>
    <scope>NUCLEOTIDE SEQUENCE</scope>
    <source>
        <strain evidence="2">GSM-AAB239-AS_SAM_17_03QT</strain>
        <tissue evidence="2">Leaf</tissue>
    </source>
</reference>
<feature type="transmembrane region" description="Helical" evidence="1">
    <location>
        <begin position="224"/>
        <end position="247"/>
    </location>
</feature>
<feature type="transmembrane region" description="Helical" evidence="1">
    <location>
        <begin position="184"/>
        <end position="212"/>
    </location>
</feature>
<protein>
    <submittedName>
        <fullName evidence="2">Uncharacterized protein</fullName>
    </submittedName>
</protein>
<dbReference type="Proteomes" id="UP001140949">
    <property type="component" value="Unassembled WGS sequence"/>
</dbReference>
<name>A0AAX6ECM4_IRIPA</name>
<reference evidence="2" key="1">
    <citation type="journal article" date="2023" name="GigaByte">
        <title>Genome assembly of the bearded iris, Iris pallida Lam.</title>
        <authorList>
            <person name="Bruccoleri R.E."/>
            <person name="Oakeley E.J."/>
            <person name="Faust A.M.E."/>
            <person name="Altorfer M."/>
            <person name="Dessus-Babus S."/>
            <person name="Burckhardt D."/>
            <person name="Oertli M."/>
            <person name="Naumann U."/>
            <person name="Petersen F."/>
            <person name="Wong J."/>
        </authorList>
    </citation>
    <scope>NUCLEOTIDE SEQUENCE</scope>
    <source>
        <strain evidence="2">GSM-AAB239-AS_SAM_17_03QT</strain>
    </source>
</reference>
<keyword evidence="1" id="KW-1133">Transmembrane helix</keyword>
<organism evidence="2 3">
    <name type="scientific">Iris pallida</name>
    <name type="common">Sweet iris</name>
    <dbReference type="NCBI Taxonomy" id="29817"/>
    <lineage>
        <taxon>Eukaryota</taxon>
        <taxon>Viridiplantae</taxon>
        <taxon>Streptophyta</taxon>
        <taxon>Embryophyta</taxon>
        <taxon>Tracheophyta</taxon>
        <taxon>Spermatophyta</taxon>
        <taxon>Magnoliopsida</taxon>
        <taxon>Liliopsida</taxon>
        <taxon>Asparagales</taxon>
        <taxon>Iridaceae</taxon>
        <taxon>Iridoideae</taxon>
        <taxon>Irideae</taxon>
        <taxon>Iris</taxon>
    </lineage>
</organism>
<dbReference type="EMBL" id="JANAVB010037618">
    <property type="protein sequence ID" value="KAJ6801857.1"/>
    <property type="molecule type" value="Genomic_DNA"/>
</dbReference>
<keyword evidence="1" id="KW-0472">Membrane</keyword>
<evidence type="ECO:0000256" key="1">
    <source>
        <dbReference type="SAM" id="Phobius"/>
    </source>
</evidence>
<feature type="transmembrane region" description="Helical" evidence="1">
    <location>
        <begin position="98"/>
        <end position="119"/>
    </location>
</feature>
<comment type="caution">
    <text evidence="2">The sequence shown here is derived from an EMBL/GenBank/DDBJ whole genome shotgun (WGS) entry which is preliminary data.</text>
</comment>
<feature type="transmembrane region" description="Helical" evidence="1">
    <location>
        <begin position="55"/>
        <end position="78"/>
    </location>
</feature>